<dbReference type="EMBL" id="UINC01040684">
    <property type="protein sequence ID" value="SVB40906.1"/>
    <property type="molecule type" value="Genomic_DNA"/>
</dbReference>
<evidence type="ECO:0000313" key="1">
    <source>
        <dbReference type="EMBL" id="SVB40906.1"/>
    </source>
</evidence>
<protein>
    <submittedName>
        <fullName evidence="1">Uncharacterized protein</fullName>
    </submittedName>
</protein>
<dbReference type="AlphaFoldDB" id="A0A382DQY3"/>
<accession>A0A382DQY3</accession>
<sequence length="66" mass="7553">MVSLDVLNNAKIKKQRVGILGLSQYKEGFVKRIWFDDADDIVELYIPETKRKWQIGSGSIAMVKVL</sequence>
<reference evidence="1" key="1">
    <citation type="submission" date="2018-05" db="EMBL/GenBank/DDBJ databases">
        <authorList>
            <person name="Lanie J.A."/>
            <person name="Ng W.-L."/>
            <person name="Kazmierczak K.M."/>
            <person name="Andrzejewski T.M."/>
            <person name="Davidsen T.M."/>
            <person name="Wayne K.J."/>
            <person name="Tettelin H."/>
            <person name="Glass J.I."/>
            <person name="Rusch D."/>
            <person name="Podicherti R."/>
            <person name="Tsui H.-C.T."/>
            <person name="Winkler M.E."/>
        </authorList>
    </citation>
    <scope>NUCLEOTIDE SEQUENCE</scope>
</reference>
<gene>
    <name evidence="1" type="ORF">METZ01_LOCUS193760</name>
</gene>
<organism evidence="1">
    <name type="scientific">marine metagenome</name>
    <dbReference type="NCBI Taxonomy" id="408172"/>
    <lineage>
        <taxon>unclassified sequences</taxon>
        <taxon>metagenomes</taxon>
        <taxon>ecological metagenomes</taxon>
    </lineage>
</organism>
<proteinExistence type="predicted"/>
<name>A0A382DQY3_9ZZZZ</name>